<evidence type="ECO:0000313" key="4">
    <source>
        <dbReference type="Proteomes" id="UP000306509"/>
    </source>
</evidence>
<dbReference type="STRING" id="180332.GCA_000797495_04310"/>
<protein>
    <submittedName>
        <fullName evidence="3">Putative integral membrane protein</fullName>
    </submittedName>
</protein>
<organism evidence="3 4">
    <name type="scientific">Robinsoniella peoriensis</name>
    <dbReference type="NCBI Taxonomy" id="180332"/>
    <lineage>
        <taxon>Bacteria</taxon>
        <taxon>Bacillati</taxon>
        <taxon>Bacillota</taxon>
        <taxon>Clostridia</taxon>
        <taxon>Lachnospirales</taxon>
        <taxon>Lachnospiraceae</taxon>
        <taxon>Robinsoniella</taxon>
    </lineage>
</organism>
<evidence type="ECO:0000259" key="2">
    <source>
        <dbReference type="Pfam" id="PF04892"/>
    </source>
</evidence>
<dbReference type="EMBL" id="QGQD01000025">
    <property type="protein sequence ID" value="TLD01883.1"/>
    <property type="molecule type" value="Genomic_DNA"/>
</dbReference>
<keyword evidence="1" id="KW-1133">Transmembrane helix</keyword>
<feature type="transmembrane region" description="Helical" evidence="1">
    <location>
        <begin position="80"/>
        <end position="108"/>
    </location>
</feature>
<feature type="transmembrane region" description="Helical" evidence="1">
    <location>
        <begin position="120"/>
        <end position="140"/>
    </location>
</feature>
<feature type="transmembrane region" description="Helical" evidence="1">
    <location>
        <begin position="37"/>
        <end position="60"/>
    </location>
</feature>
<dbReference type="PANTHER" id="PTHR36834:SF2">
    <property type="entry name" value="MEMBRANE PROTEIN"/>
    <property type="match status" value="1"/>
</dbReference>
<dbReference type="AlphaFoldDB" id="A0A4U8QC51"/>
<gene>
    <name evidence="3" type="ORF">DSM106044_01253</name>
</gene>
<evidence type="ECO:0000256" key="1">
    <source>
        <dbReference type="SAM" id="Phobius"/>
    </source>
</evidence>
<dbReference type="InterPro" id="IPR006976">
    <property type="entry name" value="VanZ-like"/>
</dbReference>
<accession>A0A4U8QC51</accession>
<proteinExistence type="predicted"/>
<keyword evidence="4" id="KW-1185">Reference proteome</keyword>
<feature type="domain" description="VanZ-like" evidence="2">
    <location>
        <begin position="61"/>
        <end position="163"/>
    </location>
</feature>
<feature type="transmembrane region" description="Helical" evidence="1">
    <location>
        <begin position="146"/>
        <end position="163"/>
    </location>
</feature>
<sequence length="200" mass="22520">MDLLCLRPLYLLGLGVTGLLLYLIFRRNKQLPKIKITIGSVLLYYYLCIVLNNIVGIPTISEFNRLTNLGETFFHPNISWIPFVNGIGLEFILNIFCFIPLGFLCPVISKTYNQIKNAALLGFGLSLAIEISQLFTLYRATDINDLIANVLGTIVGLLCFRLVVKPGKMKSASKHCASVQNEWFLPIFIILWAFVIVFIS</sequence>
<dbReference type="InterPro" id="IPR053150">
    <property type="entry name" value="Teicoplanin_resist-assoc"/>
</dbReference>
<evidence type="ECO:0000313" key="3">
    <source>
        <dbReference type="EMBL" id="TLD01883.1"/>
    </source>
</evidence>
<reference evidence="3 4" key="1">
    <citation type="journal article" date="2019" name="Anaerobe">
        <title>Detection of Robinsoniella peoriensis in multiple bone samples of a trauma patient.</title>
        <authorList>
            <person name="Schrottner P."/>
            <person name="Hartwich K."/>
            <person name="Bunk B."/>
            <person name="Schober I."/>
            <person name="Helbig S."/>
            <person name="Rudolph W.W."/>
            <person name="Gunzer F."/>
        </authorList>
    </citation>
    <scope>NUCLEOTIDE SEQUENCE [LARGE SCALE GENOMIC DNA]</scope>
    <source>
        <strain evidence="3 4">DSM 106044</strain>
    </source>
</reference>
<dbReference type="Proteomes" id="UP000306509">
    <property type="component" value="Unassembled WGS sequence"/>
</dbReference>
<comment type="caution">
    <text evidence="3">The sequence shown here is derived from an EMBL/GenBank/DDBJ whole genome shotgun (WGS) entry which is preliminary data.</text>
</comment>
<name>A0A4U8QC51_9FIRM</name>
<dbReference type="Pfam" id="PF04892">
    <property type="entry name" value="VanZ"/>
    <property type="match status" value="1"/>
</dbReference>
<dbReference type="PANTHER" id="PTHR36834">
    <property type="entry name" value="MEMBRANE PROTEIN-RELATED"/>
    <property type="match status" value="1"/>
</dbReference>
<keyword evidence="1" id="KW-0472">Membrane</keyword>
<keyword evidence="1" id="KW-0812">Transmembrane</keyword>
<feature type="transmembrane region" description="Helical" evidence="1">
    <location>
        <begin position="6"/>
        <end position="25"/>
    </location>
</feature>
<feature type="transmembrane region" description="Helical" evidence="1">
    <location>
        <begin position="183"/>
        <end position="199"/>
    </location>
</feature>